<feature type="region of interest" description="Disordered" evidence="7">
    <location>
        <begin position="706"/>
        <end position="727"/>
    </location>
</feature>
<organism evidence="9 10">
    <name type="scientific">Volvox africanus</name>
    <dbReference type="NCBI Taxonomy" id="51714"/>
    <lineage>
        <taxon>Eukaryota</taxon>
        <taxon>Viridiplantae</taxon>
        <taxon>Chlorophyta</taxon>
        <taxon>core chlorophytes</taxon>
        <taxon>Chlorophyceae</taxon>
        <taxon>CS clade</taxon>
        <taxon>Chlamydomonadales</taxon>
        <taxon>Volvocaceae</taxon>
        <taxon>Volvox</taxon>
    </lineage>
</organism>
<dbReference type="InterPro" id="IPR013105">
    <property type="entry name" value="TPR_2"/>
</dbReference>
<dbReference type="InterPro" id="IPR011990">
    <property type="entry name" value="TPR-like_helical_dom_sf"/>
</dbReference>
<feature type="compositionally biased region" description="Gly residues" evidence="7">
    <location>
        <begin position="1048"/>
        <end position="1058"/>
    </location>
</feature>
<dbReference type="EMBL" id="BSDZ01000017">
    <property type="protein sequence ID" value="GLI64177.1"/>
    <property type="molecule type" value="Genomic_DNA"/>
</dbReference>
<reference evidence="9 10" key="1">
    <citation type="journal article" date="2023" name="IScience">
        <title>Expanded male sex-determining region conserved during the evolution of homothallism in the green alga Volvox.</title>
        <authorList>
            <person name="Yamamoto K."/>
            <person name="Matsuzaki R."/>
            <person name="Mahakham W."/>
            <person name="Heman W."/>
            <person name="Sekimoto H."/>
            <person name="Kawachi M."/>
            <person name="Minakuchi Y."/>
            <person name="Toyoda A."/>
            <person name="Nozaki H."/>
        </authorList>
    </citation>
    <scope>NUCLEOTIDE SEQUENCE [LARGE SCALE GENOMIC DNA]</scope>
    <source>
        <strain evidence="9 10">NIES-4468</strain>
    </source>
</reference>
<feature type="domain" description="RNA-polymerase II-associated protein 3-like C-terminal" evidence="8">
    <location>
        <begin position="1556"/>
        <end position="1672"/>
    </location>
</feature>
<gene>
    <name evidence="9" type="ORF">VaNZ11_007368</name>
</gene>
<feature type="region of interest" description="Disordered" evidence="7">
    <location>
        <begin position="396"/>
        <end position="449"/>
    </location>
</feature>
<dbReference type="Pfam" id="PF13877">
    <property type="entry name" value="RPAP3_C"/>
    <property type="match status" value="1"/>
</dbReference>
<feature type="region of interest" description="Disordered" evidence="7">
    <location>
        <begin position="1183"/>
        <end position="1262"/>
    </location>
</feature>
<comment type="subcellular location">
    <subcellularLocation>
        <location evidence="1">Cytoplasm</location>
    </subcellularLocation>
</comment>
<evidence type="ECO:0000313" key="9">
    <source>
        <dbReference type="EMBL" id="GLI64177.1"/>
    </source>
</evidence>
<feature type="region of interest" description="Disordered" evidence="7">
    <location>
        <begin position="103"/>
        <end position="122"/>
    </location>
</feature>
<dbReference type="Pfam" id="PF07719">
    <property type="entry name" value="TPR_2"/>
    <property type="match status" value="1"/>
</dbReference>
<feature type="compositionally biased region" description="Low complexity" evidence="7">
    <location>
        <begin position="1401"/>
        <end position="1412"/>
    </location>
</feature>
<feature type="compositionally biased region" description="Low complexity" evidence="7">
    <location>
        <begin position="1183"/>
        <end position="1236"/>
    </location>
</feature>
<keyword evidence="3" id="KW-0677">Repeat</keyword>
<feature type="compositionally biased region" description="Acidic residues" evidence="7">
    <location>
        <begin position="415"/>
        <end position="424"/>
    </location>
</feature>
<feature type="compositionally biased region" description="Acidic residues" evidence="7">
    <location>
        <begin position="712"/>
        <end position="722"/>
    </location>
</feature>
<feature type="compositionally biased region" description="Low complexity" evidence="7">
    <location>
        <begin position="437"/>
        <end position="449"/>
    </location>
</feature>
<evidence type="ECO:0000313" key="10">
    <source>
        <dbReference type="Proteomes" id="UP001165090"/>
    </source>
</evidence>
<feature type="compositionally biased region" description="Low complexity" evidence="7">
    <location>
        <begin position="1088"/>
        <end position="1114"/>
    </location>
</feature>
<evidence type="ECO:0000256" key="1">
    <source>
        <dbReference type="ARBA" id="ARBA00004496"/>
    </source>
</evidence>
<feature type="compositionally biased region" description="Low complexity" evidence="7">
    <location>
        <begin position="186"/>
        <end position="200"/>
    </location>
</feature>
<feature type="region of interest" description="Disordered" evidence="7">
    <location>
        <begin position="1040"/>
        <end position="1151"/>
    </location>
</feature>
<feature type="region of interest" description="Disordered" evidence="7">
    <location>
        <begin position="492"/>
        <end position="555"/>
    </location>
</feature>
<feature type="compositionally biased region" description="Low complexity" evidence="7">
    <location>
        <begin position="1128"/>
        <end position="1151"/>
    </location>
</feature>
<dbReference type="SMART" id="SM00028">
    <property type="entry name" value="TPR"/>
    <property type="match status" value="11"/>
</dbReference>
<dbReference type="InterPro" id="IPR025986">
    <property type="entry name" value="RPAP3-like_C"/>
</dbReference>
<feature type="coiled-coil region" evidence="6">
    <location>
        <begin position="736"/>
        <end position="800"/>
    </location>
</feature>
<dbReference type="SUPFAM" id="SSF48452">
    <property type="entry name" value="TPR-like"/>
    <property type="match status" value="2"/>
</dbReference>
<feature type="region of interest" description="Disordered" evidence="7">
    <location>
        <begin position="359"/>
        <end position="378"/>
    </location>
</feature>
<evidence type="ECO:0000259" key="8">
    <source>
        <dbReference type="Pfam" id="PF13877"/>
    </source>
</evidence>
<dbReference type="Proteomes" id="UP001165090">
    <property type="component" value="Unassembled WGS sequence"/>
</dbReference>
<feature type="region of interest" description="Disordered" evidence="7">
    <location>
        <begin position="182"/>
        <end position="201"/>
    </location>
</feature>
<dbReference type="InterPro" id="IPR051982">
    <property type="entry name" value="CiliaryAsmbly_MitoImport"/>
</dbReference>
<evidence type="ECO:0000256" key="3">
    <source>
        <dbReference type="ARBA" id="ARBA00022737"/>
    </source>
</evidence>
<keyword evidence="4 5" id="KW-0802">TPR repeat</keyword>
<feature type="region of interest" description="Disordered" evidence="7">
    <location>
        <begin position="1376"/>
        <end position="1444"/>
    </location>
</feature>
<evidence type="ECO:0000256" key="4">
    <source>
        <dbReference type="ARBA" id="ARBA00022803"/>
    </source>
</evidence>
<accession>A0ABQ5S4C8</accession>
<dbReference type="SUPFAM" id="SSF64518">
    <property type="entry name" value="Phase 1 flagellin"/>
    <property type="match status" value="1"/>
</dbReference>
<feature type="compositionally biased region" description="Low complexity" evidence="7">
    <location>
        <begin position="103"/>
        <end position="114"/>
    </location>
</feature>
<feature type="compositionally biased region" description="Pro residues" evidence="7">
    <location>
        <begin position="522"/>
        <end position="553"/>
    </location>
</feature>
<feature type="repeat" description="TPR" evidence="5">
    <location>
        <begin position="560"/>
        <end position="593"/>
    </location>
</feature>
<dbReference type="Gene3D" id="1.25.40.10">
    <property type="entry name" value="Tetratricopeptide repeat domain"/>
    <property type="match status" value="4"/>
</dbReference>
<evidence type="ECO:0000256" key="2">
    <source>
        <dbReference type="ARBA" id="ARBA00022490"/>
    </source>
</evidence>
<keyword evidence="2" id="KW-0963">Cytoplasm</keyword>
<dbReference type="PANTHER" id="PTHR45984:SF1">
    <property type="entry name" value="SPAG1 AXONEMAL DYNEIN ASSEMBLY FACTOR"/>
    <property type="match status" value="1"/>
</dbReference>
<feature type="repeat" description="TPR" evidence="5">
    <location>
        <begin position="824"/>
        <end position="857"/>
    </location>
</feature>
<sequence length="1701" mass="175293">MAPTTKLGPLDEREKAEFDNIGFDEIHACKDVKKLIRLEAYLRAEGFPPTADAVVARLRELGQRSANAHMDPEQARLLAEEVVRARAEIATWTATQRQTDAALDAASKAGSAGLHEGDLPPVRAPVRMPVSVAKPEGPAASQKPLNPKADSAVGTNVRSGRQYYDLWEKKAEAALAEADRDDNGNAIAQPGTAAAAASTAGLRRSPELTQRLLELNRGASSAERMCLSGVEKAKGNEHFRAKEYAEAVEHYTLALGLRGSAGEASVFGNRAAAYIKLKMWDAAEQDSSAALEADPTMLKAYIRRAAARMEMGKLAEAVADCDAALALQPGCKEAAELRARSAKLLQDAGMKRMVIEEVEDDDGDEVEGDKASPAVGIGGGTDALAVPLASGIKLAGQQSGTAPAPGRKRMVVVETDSEDSEDEAEASKGVAAAPVDAAQPLPREPAAPAASLAAAKSLSARPVEATTTPPVATSIAVAVKPEMPALAVPISTTPVPPVDPPAAAKAAKEAPRPAAPVATKAPPSPLTRAVPPPPPPPPVDLPPAPSPPAPTPPSQFDAAVEAIKQEGNKEYKSGNFVRASQLYTDALALAPDLATLYLNRSMARLSNGLNAEALRDACQAVALDPNGYKALNKRARAKEKLRLWEAARSDMRLCLDLVPPKEERIRNEVVKDFERAESNAAAAKERAAARAAMAAARAPQRVTKYKSVTIEEHDDEEEESDEDKPLLAPEEAVEWEDDAAQRLPKLRSRAEALRAEWLRKKDEEAREVYQRELLAWEAAKERAEAAAAAAAAEAEEAAAAAAATTAVAAASSAEPADVSSKRGVEEVKNEGNAHLRAHRYQEAENCYRECLRLDPGNLYVRVNMLVLLNETNRWTQAETAANEVLKLFAANQASLTAEQQQNMRSKVFHRRSLALKSQGRYLEALEDLRTAKALLGQSESLDKEMEALGKLIAMERKASAPASAGPAVAPLTPGADAAWPSALAITAELKKAAAAAAVTQKPGALPGPGQATKEAVVEQTQQVPSAAVSETSVPAAAAPAPAVPITSGGVGRNTGTGGAPVRRRMKVQVESDDDDDEGPSPPKPPEKSPASSASLTAAPVPTSASPLTAPALSSDSQTPATAEQPAITPTQATSAPVPASTAAAAPTPSARATSTSNIAALGSGFAADASSCAGATTAKVTTASVTTAKATTASATTAKATTASATTASATTASATTASATTASATTASATTASAKSGGGSRAAAISGDPGDPEEAGRLRDEGNRLYSVGNYVRAMDFYTRSIRACAHNPTAYCNRAFVYLHLHRPADALLDAEAAIEQSGGRYPKAQLRRAFALRDLGRITDAMSEVRQLLDASPGDQLLLDEMQRLQHMAMEEKKAAGKGEAAGRAQGNGVTAKPVANGGAPAQGAQAPPVRHRILVEDVSSDSEDEQAGTAAGLSKADASSNGGVVNGSSIVAAASSSGATVPQVSNASGRSKASTAVDATLKQAASAVGSPAGAAAPVPPPSAAASASAPGEAAASSTINAAGRTPLEAASAKAAAALAAAVATKVPKKPKPPKNAHELEQALKNLAGHPAVQYDYIRSLDPSSYAGVIKANLSVKMIQAFVDASRRALNLAAASAGNSVADAGGGAAAAAAVATPSPGQEDVDFALRSLENLTLVPRFDVTYGLSGKAMKEDVRALLGALAAVGKDVSLLKKSYKV</sequence>
<dbReference type="InterPro" id="IPR019734">
    <property type="entry name" value="TPR_rpt"/>
</dbReference>
<name>A0ABQ5S4C8_9CHLO</name>
<feature type="region of interest" description="Disordered" evidence="7">
    <location>
        <begin position="1494"/>
        <end position="1513"/>
    </location>
</feature>
<dbReference type="PANTHER" id="PTHR45984">
    <property type="entry name" value="RNA (RNA) POLYMERASE II ASSOCIATED PROTEIN HOMOLOG"/>
    <property type="match status" value="1"/>
</dbReference>
<dbReference type="PROSITE" id="PS50005">
    <property type="entry name" value="TPR"/>
    <property type="match status" value="2"/>
</dbReference>
<feature type="region of interest" description="Disordered" evidence="7">
    <location>
        <begin position="133"/>
        <end position="153"/>
    </location>
</feature>
<evidence type="ECO:0000256" key="6">
    <source>
        <dbReference type="SAM" id="Coils"/>
    </source>
</evidence>
<keyword evidence="6" id="KW-0175">Coiled coil</keyword>
<protein>
    <recommendedName>
        <fullName evidence="8">RNA-polymerase II-associated protein 3-like C-terminal domain-containing protein</fullName>
    </recommendedName>
</protein>
<proteinExistence type="predicted"/>
<evidence type="ECO:0000256" key="5">
    <source>
        <dbReference type="PROSITE-ProRule" id="PRU00339"/>
    </source>
</evidence>
<comment type="caution">
    <text evidence="9">The sequence shown here is derived from an EMBL/GenBank/DDBJ whole genome shotgun (WGS) entry which is preliminary data.</text>
</comment>
<evidence type="ECO:0000256" key="7">
    <source>
        <dbReference type="SAM" id="MobiDB-lite"/>
    </source>
</evidence>
<keyword evidence="10" id="KW-1185">Reference proteome</keyword>